<evidence type="ECO:0000256" key="1">
    <source>
        <dbReference type="ARBA" id="ARBA00002444"/>
    </source>
</evidence>
<evidence type="ECO:0000256" key="11">
    <source>
        <dbReference type="ARBA" id="ARBA00022982"/>
    </source>
</evidence>
<evidence type="ECO:0000256" key="13">
    <source>
        <dbReference type="ARBA" id="ARBA00023004"/>
    </source>
</evidence>
<keyword evidence="15 18" id="KW-0472">Membrane</keyword>
<evidence type="ECO:0000256" key="8">
    <source>
        <dbReference type="ARBA" id="ARBA00022692"/>
    </source>
</evidence>
<keyword evidence="9" id="KW-0001">2Fe-2S</keyword>
<dbReference type="Pfam" id="PF00355">
    <property type="entry name" value="Rieske"/>
    <property type="match status" value="1"/>
</dbReference>
<keyword evidence="21" id="KW-0560">Oxidoreductase</keyword>
<protein>
    <recommendedName>
        <fullName evidence="6 18">Ubiquinol-cytochrome c reductase iron-sulfur subunit</fullName>
        <ecNumber evidence="5 18">7.1.1.8</ecNumber>
    </recommendedName>
</protein>
<evidence type="ECO:0000256" key="15">
    <source>
        <dbReference type="ARBA" id="ARBA00023136"/>
    </source>
</evidence>
<keyword evidence="11 18" id="KW-0249">Electron transport</keyword>
<comment type="cofactor">
    <cofactor evidence="18">
        <name>[2Fe-2S] cluster</name>
        <dbReference type="ChEBI" id="CHEBI:190135"/>
    </cofactor>
    <text evidence="18">Binds 1 [2Fe-2S] cluster per subunit.</text>
</comment>
<evidence type="ECO:0000256" key="14">
    <source>
        <dbReference type="ARBA" id="ARBA00023014"/>
    </source>
</evidence>
<sequence>MTSVKGNDMADDDIASGKSEGFAGEVQRRDFLGLTTLFMSFIGIFSFLYPLFRSLSPSAEVMAQSTVEVDLTSIKEGSTKVVKWQGKPVFVRRRTKEEIEKARAVDISGLRDPQTDQQRTFVGKEEWLVMVGICTHLGCVPTEVKSGDKGWYCPCHGSKYDTSGRILAGPAPLNLPIPDYHFVDDSTMVIGKKGTAV</sequence>
<comment type="subunit">
    <text evidence="4 19">The main subunits of complex b-c1 are: cytochrome b, cytochrome c1 and the Rieske protein.</text>
</comment>
<dbReference type="CDD" id="cd03470">
    <property type="entry name" value="Rieske_cytochrome_bc1"/>
    <property type="match status" value="1"/>
</dbReference>
<dbReference type="InterPro" id="IPR006317">
    <property type="entry name" value="Ubiquinol_cyt_c_Rdtase_Fe-S-su"/>
</dbReference>
<comment type="catalytic activity">
    <reaction evidence="17 18">
        <text>a quinol + 2 Fe(III)-[cytochrome c](out) = a quinone + 2 Fe(II)-[cytochrome c](out) + 2 H(+)(out)</text>
        <dbReference type="Rhea" id="RHEA:11484"/>
        <dbReference type="Rhea" id="RHEA-COMP:10350"/>
        <dbReference type="Rhea" id="RHEA-COMP:14399"/>
        <dbReference type="ChEBI" id="CHEBI:15378"/>
        <dbReference type="ChEBI" id="CHEBI:24646"/>
        <dbReference type="ChEBI" id="CHEBI:29033"/>
        <dbReference type="ChEBI" id="CHEBI:29034"/>
        <dbReference type="ChEBI" id="CHEBI:132124"/>
        <dbReference type="EC" id="7.1.1.8"/>
    </reaction>
</comment>
<dbReference type="EMBL" id="LANV01000001">
    <property type="protein sequence ID" value="KJV64500.1"/>
    <property type="molecule type" value="Genomic_DNA"/>
</dbReference>
<evidence type="ECO:0000256" key="19">
    <source>
        <dbReference type="RuleBase" id="RU004497"/>
    </source>
</evidence>
<evidence type="ECO:0000256" key="10">
    <source>
        <dbReference type="ARBA" id="ARBA00022723"/>
    </source>
</evidence>
<evidence type="ECO:0000313" key="22">
    <source>
        <dbReference type="Proteomes" id="UP000033441"/>
    </source>
</evidence>
<dbReference type="SUPFAM" id="SSF50022">
    <property type="entry name" value="ISP domain"/>
    <property type="match status" value="1"/>
</dbReference>
<evidence type="ECO:0000256" key="6">
    <source>
        <dbReference type="ARBA" id="ARBA00019816"/>
    </source>
</evidence>
<dbReference type="PATRIC" id="fig|1359152.3.peg.40"/>
<evidence type="ECO:0000259" key="20">
    <source>
        <dbReference type="PROSITE" id="PS51296"/>
    </source>
</evidence>
<comment type="function">
    <text evidence="1">Component of the ubiquinol-cytochrome c reductase complex (complex III or cytochrome b-c1 complex), which is a respiratory chain that generates an electrochemical potential coupled to ATP synthesis.</text>
</comment>
<keyword evidence="8 18" id="KW-0812">Transmembrane</keyword>
<name>A0A0F3N8W0_ANAPH</name>
<dbReference type="GO" id="GO:0005886">
    <property type="term" value="C:plasma membrane"/>
    <property type="evidence" value="ECO:0007669"/>
    <property type="project" value="UniProtKB-SubCell"/>
</dbReference>
<evidence type="ECO:0000256" key="5">
    <source>
        <dbReference type="ARBA" id="ARBA00012951"/>
    </source>
</evidence>
<dbReference type="GO" id="GO:0051537">
    <property type="term" value="F:2 iron, 2 sulfur cluster binding"/>
    <property type="evidence" value="ECO:0007669"/>
    <property type="project" value="UniProtKB-KW"/>
</dbReference>
<dbReference type="GO" id="GO:0016491">
    <property type="term" value="F:oxidoreductase activity"/>
    <property type="evidence" value="ECO:0007669"/>
    <property type="project" value="UniProtKB-KW"/>
</dbReference>
<dbReference type="InterPro" id="IPR005805">
    <property type="entry name" value="Rieske_Fe-S_prot_C"/>
</dbReference>
<evidence type="ECO:0000256" key="12">
    <source>
        <dbReference type="ARBA" id="ARBA00022989"/>
    </source>
</evidence>
<dbReference type="EC" id="7.1.1.8" evidence="5 18"/>
<keyword evidence="16" id="KW-1015">Disulfide bond</keyword>
<evidence type="ECO:0000256" key="2">
    <source>
        <dbReference type="ARBA" id="ARBA00004162"/>
    </source>
</evidence>
<dbReference type="PANTHER" id="PTHR10134">
    <property type="entry name" value="CYTOCHROME B-C1 COMPLEX SUBUNIT RIESKE, MITOCHONDRIAL"/>
    <property type="match status" value="1"/>
</dbReference>
<evidence type="ECO:0000256" key="18">
    <source>
        <dbReference type="RuleBase" id="RU004494"/>
    </source>
</evidence>
<dbReference type="PROSITE" id="PS51296">
    <property type="entry name" value="RIESKE"/>
    <property type="match status" value="1"/>
</dbReference>
<evidence type="ECO:0000256" key="17">
    <source>
        <dbReference type="ARBA" id="ARBA00029351"/>
    </source>
</evidence>
<proteinExistence type="inferred from homology"/>
<organism evidence="21 22">
    <name type="scientific">Anaplasma phagocytophilum str. ApMUC09</name>
    <dbReference type="NCBI Taxonomy" id="1359152"/>
    <lineage>
        <taxon>Bacteria</taxon>
        <taxon>Pseudomonadati</taxon>
        <taxon>Pseudomonadota</taxon>
        <taxon>Alphaproteobacteria</taxon>
        <taxon>Rickettsiales</taxon>
        <taxon>Anaplasmataceae</taxon>
        <taxon>Anaplasma</taxon>
        <taxon>phagocytophilum group</taxon>
    </lineage>
</organism>
<comment type="caution">
    <text evidence="21">The sequence shown here is derived from an EMBL/GenBank/DDBJ whole genome shotgun (WGS) entry which is preliminary data.</text>
</comment>
<comment type="miscellaneous">
    <text evidence="18">The Rieske protein is a high potential 2Fe-2S protein.</text>
</comment>
<dbReference type="InterPro" id="IPR014349">
    <property type="entry name" value="Rieske_Fe-S_prot"/>
</dbReference>
<evidence type="ECO:0000313" key="21">
    <source>
        <dbReference type="EMBL" id="KJV64500.1"/>
    </source>
</evidence>
<reference evidence="21 22" key="1">
    <citation type="submission" date="2015-02" db="EMBL/GenBank/DDBJ databases">
        <title>Genome Sequencing of Rickettsiales.</title>
        <authorList>
            <person name="Daugherty S.C."/>
            <person name="Su Q."/>
            <person name="Abolude K."/>
            <person name="Beier-Sexton M."/>
            <person name="Carlyon J.A."/>
            <person name="Carter R."/>
            <person name="Day N.P."/>
            <person name="Dumler S.J."/>
            <person name="Dyachenko V."/>
            <person name="Godinez A."/>
            <person name="Kurtti T.J."/>
            <person name="Lichay M."/>
            <person name="Mullins K.E."/>
            <person name="Ott S."/>
            <person name="Pappas-Brown V."/>
            <person name="Paris D.H."/>
            <person name="Patel P."/>
            <person name="Richards A.L."/>
            <person name="Sadzewicz L."/>
            <person name="Sears K."/>
            <person name="Seidman D."/>
            <person name="Sengamalay N."/>
            <person name="Stenos J."/>
            <person name="Tallon L.J."/>
            <person name="Vincent G."/>
            <person name="Fraser C.M."/>
            <person name="Munderloh U."/>
            <person name="Dunning-Hotopp J.C."/>
        </authorList>
    </citation>
    <scope>NUCLEOTIDE SEQUENCE [LARGE SCALE GENOMIC DNA]</scope>
    <source>
        <strain evidence="21 22">ApMUC09</strain>
    </source>
</reference>
<dbReference type="InterPro" id="IPR017941">
    <property type="entry name" value="Rieske_2Fe-2S"/>
</dbReference>
<feature type="domain" description="Rieske" evidence="20">
    <location>
        <begin position="123"/>
        <end position="189"/>
    </location>
</feature>
<feature type="transmembrane region" description="Helical" evidence="18">
    <location>
        <begin position="31"/>
        <end position="52"/>
    </location>
</feature>
<evidence type="ECO:0000256" key="9">
    <source>
        <dbReference type="ARBA" id="ARBA00022714"/>
    </source>
</evidence>
<evidence type="ECO:0000256" key="3">
    <source>
        <dbReference type="ARBA" id="ARBA00010651"/>
    </source>
</evidence>
<dbReference type="Proteomes" id="UP000033441">
    <property type="component" value="Unassembled WGS sequence"/>
</dbReference>
<comment type="similarity">
    <text evidence="3">Belongs to the Rieske iron-sulfur protein family.</text>
</comment>
<keyword evidence="10" id="KW-0479">Metal-binding</keyword>
<keyword evidence="14" id="KW-0411">Iron-sulfur</keyword>
<keyword evidence="12 18" id="KW-1133">Transmembrane helix</keyword>
<dbReference type="GO" id="GO:0046872">
    <property type="term" value="F:metal ion binding"/>
    <property type="evidence" value="ECO:0007669"/>
    <property type="project" value="UniProtKB-KW"/>
</dbReference>
<evidence type="ECO:0000256" key="4">
    <source>
        <dbReference type="ARBA" id="ARBA00011649"/>
    </source>
</evidence>
<gene>
    <name evidence="21" type="primary">petA</name>
    <name evidence="21" type="ORF">APHMUC_0039</name>
</gene>
<evidence type="ECO:0000256" key="7">
    <source>
        <dbReference type="ARBA" id="ARBA00022448"/>
    </source>
</evidence>
<accession>A0A0F3N8W0</accession>
<dbReference type="FunFam" id="2.102.10.10:FF:000001">
    <property type="entry name" value="Cytochrome b-c1 complex subunit Rieske, mitochondrial"/>
    <property type="match status" value="1"/>
</dbReference>
<dbReference type="Gene3D" id="2.102.10.10">
    <property type="entry name" value="Rieske [2Fe-2S] iron-sulphur domain"/>
    <property type="match status" value="1"/>
</dbReference>
<dbReference type="PRINTS" id="PR00162">
    <property type="entry name" value="RIESKE"/>
</dbReference>
<keyword evidence="13" id="KW-0408">Iron</keyword>
<evidence type="ECO:0000256" key="16">
    <source>
        <dbReference type="ARBA" id="ARBA00023157"/>
    </source>
</evidence>
<dbReference type="InterPro" id="IPR036922">
    <property type="entry name" value="Rieske_2Fe-2S_sf"/>
</dbReference>
<comment type="subcellular location">
    <subcellularLocation>
        <location evidence="2">Cell membrane</location>
        <topology evidence="2">Single-pass membrane protein</topology>
    </subcellularLocation>
</comment>
<keyword evidence="7 18" id="KW-0813">Transport</keyword>
<dbReference type="NCBIfam" id="TIGR01416">
    <property type="entry name" value="Rieske_proteo"/>
    <property type="match status" value="1"/>
</dbReference>
<dbReference type="AlphaFoldDB" id="A0A0F3N8W0"/>
<dbReference type="GO" id="GO:0008121">
    <property type="term" value="F:quinol-cytochrome-c reductase activity"/>
    <property type="evidence" value="ECO:0007669"/>
    <property type="project" value="UniProtKB-EC"/>
</dbReference>